<dbReference type="InterPro" id="IPR047153">
    <property type="entry name" value="TRIM45/56/19-like"/>
</dbReference>
<protein>
    <recommendedName>
        <fullName evidence="3">B box-type domain-containing protein</fullName>
    </recommendedName>
</protein>
<evidence type="ECO:0000256" key="2">
    <source>
        <dbReference type="SAM" id="Coils"/>
    </source>
</evidence>
<dbReference type="PANTHER" id="PTHR25462">
    <property type="entry name" value="BONUS, ISOFORM C-RELATED"/>
    <property type="match status" value="1"/>
</dbReference>
<dbReference type="CDD" id="cd19757">
    <property type="entry name" value="Bbox1"/>
    <property type="match status" value="1"/>
</dbReference>
<dbReference type="OrthoDB" id="1870062at2759"/>
<dbReference type="CDD" id="cd19756">
    <property type="entry name" value="Bbox2"/>
    <property type="match status" value="1"/>
</dbReference>
<dbReference type="InterPro" id="IPR000315">
    <property type="entry name" value="Znf_B-box"/>
</dbReference>
<evidence type="ECO:0000256" key="1">
    <source>
        <dbReference type="PROSITE-ProRule" id="PRU00024"/>
    </source>
</evidence>
<sequence length="262" mass="30340">MAQCPVRSCEICENSPAKRFCKNCEQFICHPCEISHLKIRPCRNHVFQDADKVNVEVKTPICVQQEEFFTHYCKTCSALICYICLPTTHKTHDFCMIDDKAKETKYSLNKEVENVEDKIRNAEIKISFIQSTLQTFEKQAKSTKDIEERVAVIVGTLNDMKNDFLKSIDEQKLEESQKMEPEILKRIDATNNSQEALNKMKRAVDGKNNITLLNSFSDMTKTLKSISEMSNWKHLLVRVRFDPVSDLIPVQNYKNIKDSYQA</sequence>
<reference evidence="4 5" key="1">
    <citation type="submission" date="2020-06" db="EMBL/GenBank/DDBJ databases">
        <authorList>
            <person name="Li R."/>
            <person name="Bekaert M."/>
        </authorList>
    </citation>
    <scope>NUCLEOTIDE SEQUENCE [LARGE SCALE GENOMIC DNA]</scope>
    <source>
        <strain evidence="5">wild</strain>
    </source>
</reference>
<evidence type="ECO:0000313" key="4">
    <source>
        <dbReference type="EMBL" id="CAC5416863.1"/>
    </source>
</evidence>
<dbReference type="SMART" id="SM00336">
    <property type="entry name" value="BBOX"/>
    <property type="match status" value="2"/>
</dbReference>
<evidence type="ECO:0000313" key="5">
    <source>
        <dbReference type="Proteomes" id="UP000507470"/>
    </source>
</evidence>
<dbReference type="PROSITE" id="PS50119">
    <property type="entry name" value="ZF_BBOX"/>
    <property type="match status" value="2"/>
</dbReference>
<keyword evidence="1" id="KW-0862">Zinc</keyword>
<dbReference type="Proteomes" id="UP000507470">
    <property type="component" value="Unassembled WGS sequence"/>
</dbReference>
<keyword evidence="1" id="KW-0863">Zinc-finger</keyword>
<dbReference type="PANTHER" id="PTHR25462:SF306">
    <property type="entry name" value="TRIPARTITE MOTIF CONTAINING 9"/>
    <property type="match status" value="1"/>
</dbReference>
<keyword evidence="2" id="KW-0175">Coiled coil</keyword>
<evidence type="ECO:0000259" key="3">
    <source>
        <dbReference type="PROSITE" id="PS50119"/>
    </source>
</evidence>
<name>A0A6J8EA47_MYTCO</name>
<dbReference type="AlphaFoldDB" id="A0A6J8EA47"/>
<dbReference type="GO" id="GO:0061630">
    <property type="term" value="F:ubiquitin protein ligase activity"/>
    <property type="evidence" value="ECO:0007669"/>
    <property type="project" value="TreeGrafter"/>
</dbReference>
<gene>
    <name evidence="4" type="ORF">MCOR_49437</name>
</gene>
<dbReference type="GO" id="GO:0008270">
    <property type="term" value="F:zinc ion binding"/>
    <property type="evidence" value="ECO:0007669"/>
    <property type="project" value="UniProtKB-KW"/>
</dbReference>
<feature type="domain" description="B box-type" evidence="3">
    <location>
        <begin position="4"/>
        <end position="50"/>
    </location>
</feature>
<feature type="coiled-coil region" evidence="2">
    <location>
        <begin position="105"/>
        <end position="139"/>
    </location>
</feature>
<dbReference type="Pfam" id="PF00643">
    <property type="entry name" value="zf-B_box"/>
    <property type="match status" value="1"/>
</dbReference>
<organism evidence="4 5">
    <name type="scientific">Mytilus coruscus</name>
    <name type="common">Sea mussel</name>
    <dbReference type="NCBI Taxonomy" id="42192"/>
    <lineage>
        <taxon>Eukaryota</taxon>
        <taxon>Metazoa</taxon>
        <taxon>Spiralia</taxon>
        <taxon>Lophotrochozoa</taxon>
        <taxon>Mollusca</taxon>
        <taxon>Bivalvia</taxon>
        <taxon>Autobranchia</taxon>
        <taxon>Pteriomorphia</taxon>
        <taxon>Mytilida</taxon>
        <taxon>Mytiloidea</taxon>
        <taxon>Mytilidae</taxon>
        <taxon>Mytilinae</taxon>
        <taxon>Mytilus</taxon>
    </lineage>
</organism>
<keyword evidence="1" id="KW-0479">Metal-binding</keyword>
<proteinExistence type="predicted"/>
<dbReference type="EMBL" id="CACVKT020008717">
    <property type="protein sequence ID" value="CAC5416863.1"/>
    <property type="molecule type" value="Genomic_DNA"/>
</dbReference>
<dbReference type="SUPFAM" id="SSF57845">
    <property type="entry name" value="B-box zinc-binding domain"/>
    <property type="match status" value="1"/>
</dbReference>
<keyword evidence="5" id="KW-1185">Reference proteome</keyword>
<dbReference type="Gene3D" id="3.30.160.60">
    <property type="entry name" value="Classic Zinc Finger"/>
    <property type="match status" value="1"/>
</dbReference>
<accession>A0A6J8EA47</accession>
<feature type="domain" description="B box-type" evidence="3">
    <location>
        <begin position="57"/>
        <end position="97"/>
    </location>
</feature>